<dbReference type="NCBIfam" id="TIGR00101">
    <property type="entry name" value="ureG"/>
    <property type="match status" value="1"/>
</dbReference>
<evidence type="ECO:0000313" key="8">
    <source>
        <dbReference type="EMBL" id="PWN25187.1"/>
    </source>
</evidence>
<dbReference type="RefSeq" id="XP_025359799.1">
    <property type="nucleotide sequence ID" value="XM_025507871.1"/>
</dbReference>
<dbReference type="CDD" id="cd05540">
    <property type="entry name" value="UreG"/>
    <property type="match status" value="1"/>
</dbReference>
<keyword evidence="9" id="KW-1185">Reference proteome</keyword>
<dbReference type="SUPFAM" id="SSF52540">
    <property type="entry name" value="P-loop containing nucleoside triphosphate hydrolases"/>
    <property type="match status" value="1"/>
</dbReference>
<evidence type="ECO:0000256" key="5">
    <source>
        <dbReference type="ARBA" id="ARBA00023186"/>
    </source>
</evidence>
<evidence type="ECO:0000256" key="6">
    <source>
        <dbReference type="SAM" id="MobiDB-lite"/>
    </source>
</evidence>
<keyword evidence="5" id="KW-0143">Chaperone</keyword>
<feature type="region of interest" description="Disordered" evidence="6">
    <location>
        <begin position="13"/>
        <end position="55"/>
    </location>
</feature>
<dbReference type="AlphaFoldDB" id="A0A316UIQ1"/>
<evidence type="ECO:0000256" key="2">
    <source>
        <dbReference type="ARBA" id="ARBA00022741"/>
    </source>
</evidence>
<evidence type="ECO:0000259" key="7">
    <source>
        <dbReference type="Pfam" id="PF02492"/>
    </source>
</evidence>
<dbReference type="GO" id="GO:0016151">
    <property type="term" value="F:nickel cation binding"/>
    <property type="evidence" value="ECO:0007669"/>
    <property type="project" value="InterPro"/>
</dbReference>
<feature type="compositionally biased region" description="Basic and acidic residues" evidence="6">
    <location>
        <begin position="22"/>
        <end position="55"/>
    </location>
</feature>
<dbReference type="GO" id="GO:0043419">
    <property type="term" value="P:urea catabolic process"/>
    <property type="evidence" value="ECO:0007669"/>
    <property type="project" value="InterPro"/>
</dbReference>
<evidence type="ECO:0000256" key="1">
    <source>
        <dbReference type="ARBA" id="ARBA00005732"/>
    </source>
</evidence>
<reference evidence="8 9" key="1">
    <citation type="journal article" date="2018" name="Mol. Biol. Evol.">
        <title>Broad Genomic Sampling Reveals a Smut Pathogenic Ancestry of the Fungal Clade Ustilaginomycotina.</title>
        <authorList>
            <person name="Kijpornyongpan T."/>
            <person name="Mondo S.J."/>
            <person name="Barry K."/>
            <person name="Sandor L."/>
            <person name="Lee J."/>
            <person name="Lipzen A."/>
            <person name="Pangilinan J."/>
            <person name="LaButti K."/>
            <person name="Hainaut M."/>
            <person name="Henrissat B."/>
            <person name="Grigoriev I.V."/>
            <person name="Spatafora J.W."/>
            <person name="Aime M.C."/>
        </authorList>
    </citation>
    <scope>NUCLEOTIDE SEQUENCE [LARGE SCALE GENOMIC DNA]</scope>
    <source>
        <strain evidence="8 9">MCA 5214</strain>
    </source>
</reference>
<organism evidence="8 9">
    <name type="scientific">Jaminaea rosea</name>
    <dbReference type="NCBI Taxonomy" id="1569628"/>
    <lineage>
        <taxon>Eukaryota</taxon>
        <taxon>Fungi</taxon>
        <taxon>Dikarya</taxon>
        <taxon>Basidiomycota</taxon>
        <taxon>Ustilaginomycotina</taxon>
        <taxon>Exobasidiomycetes</taxon>
        <taxon>Microstromatales</taxon>
        <taxon>Microstromatales incertae sedis</taxon>
        <taxon>Jaminaea</taxon>
    </lineage>
</organism>
<dbReference type="InterPro" id="IPR004400">
    <property type="entry name" value="UreG"/>
</dbReference>
<dbReference type="Proteomes" id="UP000245884">
    <property type="component" value="Unassembled WGS sequence"/>
</dbReference>
<dbReference type="OrthoDB" id="10063137at2759"/>
<dbReference type="EMBL" id="KZ819677">
    <property type="protein sequence ID" value="PWN25187.1"/>
    <property type="molecule type" value="Genomic_DNA"/>
</dbReference>
<protein>
    <submittedName>
        <fullName evidence="8">Urease accessory protein UreG</fullName>
    </submittedName>
</protein>
<gene>
    <name evidence="8" type="ORF">BDZ90DRAFT_255940</name>
</gene>
<keyword evidence="2" id="KW-0547">Nucleotide-binding</keyword>
<dbReference type="InterPro" id="IPR027417">
    <property type="entry name" value="P-loop_NTPase"/>
</dbReference>
<dbReference type="Gene3D" id="3.40.50.300">
    <property type="entry name" value="P-loop containing nucleotide triphosphate hydrolases"/>
    <property type="match status" value="1"/>
</dbReference>
<evidence type="ECO:0000256" key="4">
    <source>
        <dbReference type="ARBA" id="ARBA00023134"/>
    </source>
</evidence>
<dbReference type="STRING" id="1569628.A0A316UIQ1"/>
<sequence length="283" mass="30304">MASSVCDIQLNGASAAPAPASHSHDHSHTDAGHSHSHDAEGHGHSHPIMEHAGKFGERDMPDFSKRNWKERCFTVGLGGPVGSGKTALLLALCRKLTAMKIELCAVTNDIFTREDAEFLTRNSALTPTSRIRAVETGGCPHAAIREDISANLNTLEELQAEFEPEIQFVESGGDNLAAAYSMELVDFELYIIDVAGGDKVCRKGGPGISQSSLLVINKTDLAPHVGASLDVMDRDARMMRDGGPFVFTSVRNDEGVDNVVKHVLEAWQGSGAKAFSDKVKGKA</sequence>
<evidence type="ECO:0000313" key="9">
    <source>
        <dbReference type="Proteomes" id="UP000245884"/>
    </source>
</evidence>
<keyword evidence="4" id="KW-0342">GTP-binding</keyword>
<accession>A0A316UIQ1</accession>
<feature type="domain" description="CobW/HypB/UreG nucleotide-binding" evidence="7">
    <location>
        <begin position="74"/>
        <end position="246"/>
    </location>
</feature>
<keyword evidence="3" id="KW-0996">Nickel insertion</keyword>
<dbReference type="GO" id="GO:0003924">
    <property type="term" value="F:GTPase activity"/>
    <property type="evidence" value="ECO:0007669"/>
    <property type="project" value="InterPro"/>
</dbReference>
<dbReference type="GO" id="GO:0005525">
    <property type="term" value="F:GTP binding"/>
    <property type="evidence" value="ECO:0007669"/>
    <property type="project" value="UniProtKB-KW"/>
</dbReference>
<comment type="similarity">
    <text evidence="1">Belongs to the SIMIBI class G3E GTPase family. UreG subfamily.</text>
</comment>
<evidence type="ECO:0000256" key="3">
    <source>
        <dbReference type="ARBA" id="ARBA00022988"/>
    </source>
</evidence>
<proteinExistence type="inferred from homology"/>
<dbReference type="GeneID" id="37029694"/>
<dbReference type="PANTHER" id="PTHR31715:SF0">
    <property type="entry name" value="UREASE ACCESSORY PROTEIN G"/>
    <property type="match status" value="1"/>
</dbReference>
<dbReference type="HAMAP" id="MF_01389">
    <property type="entry name" value="UreG"/>
    <property type="match status" value="1"/>
</dbReference>
<dbReference type="InterPro" id="IPR003495">
    <property type="entry name" value="CobW/HypB/UreG_nucleotide-bd"/>
</dbReference>
<name>A0A316UIQ1_9BASI</name>
<dbReference type="PANTHER" id="PTHR31715">
    <property type="entry name" value="UREASE ACCESSORY PROTEIN G"/>
    <property type="match status" value="1"/>
</dbReference>
<dbReference type="Pfam" id="PF02492">
    <property type="entry name" value="cobW"/>
    <property type="match status" value="1"/>
</dbReference>